<evidence type="ECO:0000256" key="1">
    <source>
        <dbReference type="ARBA" id="ARBA00022614"/>
    </source>
</evidence>
<dbReference type="AlphaFoldDB" id="A0AAV1B870"/>
<feature type="domain" description="TIR" evidence="5">
    <location>
        <begin position="16"/>
        <end position="182"/>
    </location>
</feature>
<keyword evidence="1" id="KW-0433">Leucine-rich repeat</keyword>
<reference evidence="6 7" key="1">
    <citation type="submission" date="2023-01" db="EMBL/GenBank/DDBJ databases">
        <authorList>
            <person name="Kreplak J."/>
        </authorList>
    </citation>
    <scope>NUCLEOTIDE SEQUENCE [LARGE SCALE GENOMIC DNA]</scope>
</reference>
<dbReference type="Gene3D" id="3.40.50.10140">
    <property type="entry name" value="Toll/interleukin-1 receptor homology (TIR) domain"/>
    <property type="match status" value="1"/>
</dbReference>
<gene>
    <name evidence="6" type="ORF">VFH_VI081440</name>
</gene>
<dbReference type="FunFam" id="3.40.50.10140:FF:000007">
    <property type="entry name" value="Disease resistance protein (TIR-NBS-LRR class)"/>
    <property type="match status" value="1"/>
</dbReference>
<dbReference type="InterPro" id="IPR036390">
    <property type="entry name" value="WH_DNA-bd_sf"/>
</dbReference>
<dbReference type="InterPro" id="IPR027417">
    <property type="entry name" value="P-loop_NTPase"/>
</dbReference>
<dbReference type="Pfam" id="PF20160">
    <property type="entry name" value="C-JID"/>
    <property type="match status" value="1"/>
</dbReference>
<dbReference type="InterPro" id="IPR035897">
    <property type="entry name" value="Toll_tir_struct_dom_sf"/>
</dbReference>
<dbReference type="Gene3D" id="3.80.10.10">
    <property type="entry name" value="Ribonuclease Inhibitor"/>
    <property type="match status" value="1"/>
</dbReference>
<dbReference type="GO" id="GO:0007165">
    <property type="term" value="P:signal transduction"/>
    <property type="evidence" value="ECO:0007669"/>
    <property type="project" value="InterPro"/>
</dbReference>
<name>A0AAV1B870_VICFA</name>
<dbReference type="PROSITE" id="PS50104">
    <property type="entry name" value="TIR"/>
    <property type="match status" value="1"/>
</dbReference>
<evidence type="ECO:0000256" key="3">
    <source>
        <dbReference type="ARBA" id="ARBA00022821"/>
    </source>
</evidence>
<dbReference type="SUPFAM" id="SSF52058">
    <property type="entry name" value="L domain-like"/>
    <property type="match status" value="1"/>
</dbReference>
<keyword evidence="4" id="KW-0520">NAD</keyword>
<protein>
    <recommendedName>
        <fullName evidence="5">TIR domain-containing protein</fullName>
    </recommendedName>
</protein>
<organism evidence="6 7">
    <name type="scientific">Vicia faba</name>
    <name type="common">Broad bean</name>
    <name type="synonym">Faba vulgaris</name>
    <dbReference type="NCBI Taxonomy" id="3906"/>
    <lineage>
        <taxon>Eukaryota</taxon>
        <taxon>Viridiplantae</taxon>
        <taxon>Streptophyta</taxon>
        <taxon>Embryophyta</taxon>
        <taxon>Tracheophyta</taxon>
        <taxon>Spermatophyta</taxon>
        <taxon>Magnoliopsida</taxon>
        <taxon>eudicotyledons</taxon>
        <taxon>Gunneridae</taxon>
        <taxon>Pentapetalae</taxon>
        <taxon>rosids</taxon>
        <taxon>fabids</taxon>
        <taxon>Fabales</taxon>
        <taxon>Fabaceae</taxon>
        <taxon>Papilionoideae</taxon>
        <taxon>50 kb inversion clade</taxon>
        <taxon>NPAAA clade</taxon>
        <taxon>Hologalegina</taxon>
        <taxon>IRL clade</taxon>
        <taxon>Fabeae</taxon>
        <taxon>Vicia</taxon>
    </lineage>
</organism>
<evidence type="ECO:0000256" key="2">
    <source>
        <dbReference type="ARBA" id="ARBA00022737"/>
    </source>
</evidence>
<dbReference type="GO" id="GO:0061809">
    <property type="term" value="F:NAD+ nucleosidase activity, cyclic ADP-ribose generating"/>
    <property type="evidence" value="ECO:0007669"/>
    <property type="project" value="UniProtKB-EC"/>
</dbReference>
<dbReference type="PANTHER" id="PTHR11017:SF259">
    <property type="entry name" value="ADP-RIBOSYL CYCLASE_CYCLIC ADP-RIBOSE HYDROLASE"/>
    <property type="match status" value="1"/>
</dbReference>
<dbReference type="GO" id="GO:0006952">
    <property type="term" value="P:defense response"/>
    <property type="evidence" value="ECO:0007669"/>
    <property type="project" value="UniProtKB-KW"/>
</dbReference>
<evidence type="ECO:0000256" key="4">
    <source>
        <dbReference type="ARBA" id="ARBA00023027"/>
    </source>
</evidence>
<evidence type="ECO:0000259" key="5">
    <source>
        <dbReference type="PROSITE" id="PS50104"/>
    </source>
</evidence>
<evidence type="ECO:0000313" key="7">
    <source>
        <dbReference type="Proteomes" id="UP001157006"/>
    </source>
</evidence>
<keyword evidence="3" id="KW-0611">Plant defense</keyword>
<dbReference type="EMBL" id="OX451741">
    <property type="protein sequence ID" value="CAI8617535.1"/>
    <property type="molecule type" value="Genomic_DNA"/>
</dbReference>
<dbReference type="InterPro" id="IPR032675">
    <property type="entry name" value="LRR_dom_sf"/>
</dbReference>
<keyword evidence="2" id="KW-0677">Repeat</keyword>
<dbReference type="InterPro" id="IPR045344">
    <property type="entry name" value="C-JID"/>
</dbReference>
<sequence length="927" mass="106915">MASSSGNSSVSALRYFNYDVFVSFRGEDTRYNFTDFLFDAFQTKAIFAFRDDDNLPKGESIAPELLRAIQHSQIYVVVFSRNYASSTWCLQELEKICECYQVSGKHVLPVFYDVDPSEVRHQRGIYAEAFSKHEQRFQHNSQMVLRWREALTKVANLSGWDLRDKSQSAAIKEIVQKIINILDCKSSCVLKDLVGICGMGGIGKTTLATVLYDRISQQFGTCCFIDDVSKIYRLRDGPLDLQKQILGQEHHQICNHYNATNLIRRRLCRQKALVILDNVDHIEQLEKIVVHRACLQSSSLGLGQLSSIIVSKAFKLDHILSSYEWLVNDILNYVNGLPLAIKVLGSFLFGRDISEWKSALASLRENPDKDVMDVLRLSFDGLRETEKEIFLHIACFFDMHVEKYVKNVLNCCGFHVDIGLRVLIDKSLISIEDEMIVMHDLLEELGRKIVQENSSKEPGKWRRLWFDEQLYDVILNNMENHVEAIVLDHAYKDYNEEMNTWIVDSLSKMSHLRLLIINSVNISGSLGCISNELRYVEWLKYPFMCLPSTFQPNQLVELILKSSCIKQLWEGKKYLPKLRTLDLSYSKDLVKMSDFGEVPNLERLNLEGCIKLEQLDPSIEFLRKLVSLNLKDCQNLKNIPNNIFGLSSLKDLNMSGCSRNFKSRGNNFVTLPSLSELSKLVYLNLEHCKQLESLPELPFPMTIEQDLRKNKYWKRTGLIIFNCPKLGDRERCSRMTFSWMTQFIRVNNEYPAFFDIGIVIPGSEIPSWFNNQSVGSSLPVSPIMQDNGHNIIGFLCCVVFSVAPHYPIVTRSSQWVPQITLYAPLSHVAFLPVIVDEDLITDKSNHIWLVYFPCESSYDVVYDGFRVETSRNGGLNVEVKKYQYRWVYKQDLQEFNSTMMHPGNMSTLKREFFEIEDEAQPQLHSFR</sequence>
<dbReference type="SUPFAM" id="SSF52200">
    <property type="entry name" value="Toll/Interleukin receptor TIR domain"/>
    <property type="match status" value="1"/>
</dbReference>
<dbReference type="InterPro" id="IPR042197">
    <property type="entry name" value="Apaf_helical"/>
</dbReference>
<proteinExistence type="predicted"/>
<dbReference type="PANTHER" id="PTHR11017">
    <property type="entry name" value="LEUCINE-RICH REPEAT-CONTAINING PROTEIN"/>
    <property type="match status" value="1"/>
</dbReference>
<dbReference type="SUPFAM" id="SSF52540">
    <property type="entry name" value="P-loop containing nucleoside triphosphate hydrolases"/>
    <property type="match status" value="1"/>
</dbReference>
<dbReference type="SMART" id="SM00255">
    <property type="entry name" value="TIR"/>
    <property type="match status" value="1"/>
</dbReference>
<dbReference type="Gene3D" id="1.10.8.430">
    <property type="entry name" value="Helical domain of apoptotic protease-activating factors"/>
    <property type="match status" value="1"/>
</dbReference>
<dbReference type="InterPro" id="IPR044974">
    <property type="entry name" value="Disease_R_plants"/>
</dbReference>
<dbReference type="InterPro" id="IPR011713">
    <property type="entry name" value="Leu-rich_rpt_3"/>
</dbReference>
<dbReference type="Gene3D" id="3.40.50.300">
    <property type="entry name" value="P-loop containing nucleotide triphosphate hydrolases"/>
    <property type="match status" value="1"/>
</dbReference>
<dbReference type="InterPro" id="IPR058192">
    <property type="entry name" value="WHD_ROQ1-like"/>
</dbReference>
<evidence type="ECO:0000313" key="6">
    <source>
        <dbReference type="EMBL" id="CAI8617535.1"/>
    </source>
</evidence>
<dbReference type="GO" id="GO:0043531">
    <property type="term" value="F:ADP binding"/>
    <property type="evidence" value="ECO:0007669"/>
    <property type="project" value="InterPro"/>
</dbReference>
<dbReference type="Pfam" id="PF01582">
    <property type="entry name" value="TIR"/>
    <property type="match status" value="1"/>
</dbReference>
<accession>A0AAV1B870</accession>
<dbReference type="Pfam" id="PF23282">
    <property type="entry name" value="WHD_ROQ1"/>
    <property type="match status" value="1"/>
</dbReference>
<dbReference type="SUPFAM" id="SSF46785">
    <property type="entry name" value="Winged helix' DNA-binding domain"/>
    <property type="match status" value="1"/>
</dbReference>
<dbReference type="PRINTS" id="PR00364">
    <property type="entry name" value="DISEASERSIST"/>
</dbReference>
<dbReference type="Pfam" id="PF07725">
    <property type="entry name" value="LRR_3"/>
    <property type="match status" value="1"/>
</dbReference>
<dbReference type="InterPro" id="IPR000157">
    <property type="entry name" value="TIR_dom"/>
</dbReference>
<dbReference type="Proteomes" id="UP001157006">
    <property type="component" value="Chromosome 6"/>
</dbReference>
<keyword evidence="7" id="KW-1185">Reference proteome</keyword>